<comment type="caution">
    <text evidence="2">The sequence shown here is derived from an EMBL/GenBank/DDBJ whole genome shotgun (WGS) entry which is preliminary data.</text>
</comment>
<keyword evidence="1" id="KW-0812">Transmembrane</keyword>
<evidence type="ECO:0008006" key="4">
    <source>
        <dbReference type="Google" id="ProtNLM"/>
    </source>
</evidence>
<evidence type="ECO:0000313" key="3">
    <source>
        <dbReference type="Proteomes" id="UP000574390"/>
    </source>
</evidence>
<keyword evidence="1" id="KW-1133">Transmembrane helix</keyword>
<dbReference type="Proteomes" id="UP000574390">
    <property type="component" value="Unassembled WGS sequence"/>
</dbReference>
<organism evidence="2 3">
    <name type="scientific">Perkinsus olseni</name>
    <name type="common">Perkinsus atlanticus</name>
    <dbReference type="NCBI Taxonomy" id="32597"/>
    <lineage>
        <taxon>Eukaryota</taxon>
        <taxon>Sar</taxon>
        <taxon>Alveolata</taxon>
        <taxon>Perkinsozoa</taxon>
        <taxon>Perkinsea</taxon>
        <taxon>Perkinsida</taxon>
        <taxon>Perkinsidae</taxon>
        <taxon>Perkinsus</taxon>
    </lineage>
</organism>
<protein>
    <recommendedName>
        <fullName evidence="4">(ABC) transporter</fullName>
    </recommendedName>
</protein>
<feature type="non-terminal residue" evidence="2">
    <location>
        <position position="1"/>
    </location>
</feature>
<feature type="transmembrane region" description="Helical" evidence="1">
    <location>
        <begin position="149"/>
        <end position="169"/>
    </location>
</feature>
<reference evidence="2 3" key="1">
    <citation type="submission" date="2020-04" db="EMBL/GenBank/DDBJ databases">
        <title>Perkinsus olseni comparative genomics.</title>
        <authorList>
            <person name="Bogema D.R."/>
        </authorList>
    </citation>
    <scope>NUCLEOTIDE SEQUENCE [LARGE SCALE GENOMIC DNA]</scope>
    <source>
        <strain evidence="2">ATCC PRA-205</strain>
    </source>
</reference>
<evidence type="ECO:0000256" key="1">
    <source>
        <dbReference type="SAM" id="Phobius"/>
    </source>
</evidence>
<accession>A0A7J6SLF1</accession>
<evidence type="ECO:0000313" key="2">
    <source>
        <dbReference type="EMBL" id="KAF4733577.1"/>
    </source>
</evidence>
<gene>
    <name evidence="2" type="ORF">FOZ62_007730</name>
</gene>
<dbReference type="AlphaFoldDB" id="A0A7J6SLF1"/>
<name>A0A7J6SLF1_PEROL</name>
<keyword evidence="1" id="KW-0472">Membrane</keyword>
<sequence>MAYGTTSFLKQQFGTGYTLSIAKKDSKVPDEPLVKVVQDNIDDPSSVRVRSSAGQELSLQVPYSCAPSFPKVFEGLEGCKSDDQITAYGISVSSMEDVFLNVARRSRLSSDSIGNGLGDDAYDIELKPTFSQQVRGLLMRRLVYVCRNWVGTLAALLIPMVVLLVLLGFQKAAVSIGDATSLTLRPSSNPYKAGPSQHIVAQWSTVDPFVVTVTRNGQPLPSIDASLPLTNAEAQACSLLEPYDAIPYEPNTPPNSTLNNALCAGILRFSASLLGEDTAWFEVTALGVTSRSVFADMTALHMTPFALAGNEPLTVVNHPFPHTASKLSASFQGNAITFS</sequence>
<proteinExistence type="predicted"/>
<dbReference type="EMBL" id="JABANM010013898">
    <property type="protein sequence ID" value="KAF4733577.1"/>
    <property type="molecule type" value="Genomic_DNA"/>
</dbReference>